<name>W7T9G1_9STRA</name>
<reference evidence="2 3" key="1">
    <citation type="journal article" date="2014" name="Mol. Plant">
        <title>Chromosome Scale Genome Assembly and Transcriptome Profiling of Nannochloropsis gaditana in Nitrogen Depletion.</title>
        <authorList>
            <person name="Corteggiani Carpinelli E."/>
            <person name="Telatin A."/>
            <person name="Vitulo N."/>
            <person name="Forcato C."/>
            <person name="D'Angelo M."/>
            <person name="Schiavon R."/>
            <person name="Vezzi A."/>
            <person name="Giacometti G.M."/>
            <person name="Morosinotto T."/>
            <person name="Valle G."/>
        </authorList>
    </citation>
    <scope>NUCLEOTIDE SEQUENCE [LARGE SCALE GENOMIC DNA]</scope>
    <source>
        <strain evidence="2 3">B-31</strain>
    </source>
</reference>
<dbReference type="Proteomes" id="UP000019335">
    <property type="component" value="Chromosome 19"/>
</dbReference>
<dbReference type="EMBL" id="AZIL01001936">
    <property type="protein sequence ID" value="EWM22997.1"/>
    <property type="molecule type" value="Genomic_DNA"/>
</dbReference>
<protein>
    <submittedName>
        <fullName evidence="2">Uncharacterized protein</fullName>
    </submittedName>
</protein>
<proteinExistence type="predicted"/>
<evidence type="ECO:0000256" key="1">
    <source>
        <dbReference type="SAM" id="MobiDB-lite"/>
    </source>
</evidence>
<organism evidence="2 3">
    <name type="scientific">Nannochloropsis gaditana</name>
    <dbReference type="NCBI Taxonomy" id="72520"/>
    <lineage>
        <taxon>Eukaryota</taxon>
        <taxon>Sar</taxon>
        <taxon>Stramenopiles</taxon>
        <taxon>Ochrophyta</taxon>
        <taxon>Eustigmatophyceae</taxon>
        <taxon>Eustigmatales</taxon>
        <taxon>Monodopsidaceae</taxon>
        <taxon>Nannochloropsis</taxon>
    </lineage>
</organism>
<evidence type="ECO:0000313" key="2">
    <source>
        <dbReference type="EMBL" id="EWM22997.1"/>
    </source>
</evidence>
<gene>
    <name evidence="2" type="ORF">Naga_100938g1</name>
</gene>
<comment type="caution">
    <text evidence="2">The sequence shown here is derived from an EMBL/GenBank/DDBJ whole genome shotgun (WGS) entry which is preliminary data.</text>
</comment>
<feature type="region of interest" description="Disordered" evidence="1">
    <location>
        <begin position="275"/>
        <end position="334"/>
    </location>
</feature>
<sequence length="334" mass="35872">MPRGCLSPGVLPSFNVHPVAEDNICPSIGKPLSGRGPAALCEKSRKPTQSSKLAVPNAPLPCSEALLNPSGFPFGKNKRRVELARMISSLLGDHVYTHELLEIILCKGTATMDVQLGFPDDKAHIHGDLSSGYEETGYACMDQDRWRNAYFEAAIAEASAAKKASAEGLEVEEKGSMRPSCQASNNGPGPLHGHRHWLEIGPGAMGTLSRLVLEAHPDNTLTAIEAVPSSARAVVKRLQRWYGREKRRREGGWGPGGGLAGRGVEGEGGELAVAKVKEERGGVSRERMEKGPRRSEGTRRAGRSGGRQQGRTWRTAGKRGNVPVSGSCRGWQDT</sequence>
<keyword evidence="3" id="KW-1185">Reference proteome</keyword>
<feature type="compositionally biased region" description="Basic and acidic residues" evidence="1">
    <location>
        <begin position="275"/>
        <end position="299"/>
    </location>
</feature>
<dbReference type="OrthoDB" id="228165at2759"/>
<accession>W7T9G1</accession>
<dbReference type="AlphaFoldDB" id="W7T9G1"/>
<evidence type="ECO:0000313" key="3">
    <source>
        <dbReference type="Proteomes" id="UP000019335"/>
    </source>
</evidence>